<comment type="subcellular location">
    <subcellularLocation>
        <location evidence="1">Nucleus</location>
    </subcellularLocation>
</comment>
<evidence type="ECO:0000256" key="4">
    <source>
        <dbReference type="ARBA" id="ARBA00022833"/>
    </source>
</evidence>
<evidence type="ECO:0000256" key="3">
    <source>
        <dbReference type="ARBA" id="ARBA00022771"/>
    </source>
</evidence>
<dbReference type="InterPro" id="IPR013083">
    <property type="entry name" value="Znf_RING/FYVE/PHD"/>
</dbReference>
<feature type="compositionally biased region" description="Basic and acidic residues" evidence="7">
    <location>
        <begin position="321"/>
        <end position="331"/>
    </location>
</feature>
<dbReference type="Pfam" id="PF00628">
    <property type="entry name" value="PHD"/>
    <property type="match status" value="1"/>
</dbReference>
<dbReference type="GO" id="GO:0045814">
    <property type="term" value="P:negative regulation of gene expression, epigenetic"/>
    <property type="evidence" value="ECO:0007669"/>
    <property type="project" value="TreeGrafter"/>
</dbReference>
<keyword evidence="2" id="KW-0479">Metal-binding</keyword>
<feature type="compositionally biased region" description="Basic residues" evidence="7">
    <location>
        <begin position="125"/>
        <end position="134"/>
    </location>
</feature>
<dbReference type="SMART" id="SM00249">
    <property type="entry name" value="PHD"/>
    <property type="match status" value="1"/>
</dbReference>
<evidence type="ECO:0000256" key="2">
    <source>
        <dbReference type="ARBA" id="ARBA00022723"/>
    </source>
</evidence>
<dbReference type="InterPro" id="IPR019786">
    <property type="entry name" value="Zinc_finger_PHD-type_CS"/>
</dbReference>
<evidence type="ECO:0000313" key="9">
    <source>
        <dbReference type="EMBL" id="TKA28482.1"/>
    </source>
</evidence>
<dbReference type="GO" id="GO:0003682">
    <property type="term" value="F:chromatin binding"/>
    <property type="evidence" value="ECO:0007669"/>
    <property type="project" value="TreeGrafter"/>
</dbReference>
<proteinExistence type="predicted"/>
<keyword evidence="5" id="KW-0539">Nucleus</keyword>
<feature type="compositionally biased region" description="Polar residues" evidence="7">
    <location>
        <begin position="84"/>
        <end position="96"/>
    </location>
</feature>
<dbReference type="InterPro" id="IPR019787">
    <property type="entry name" value="Znf_PHD-finger"/>
</dbReference>
<dbReference type="SUPFAM" id="SSF57903">
    <property type="entry name" value="FYVE/PHD zinc finger"/>
    <property type="match status" value="1"/>
</dbReference>
<dbReference type="GO" id="GO:0008270">
    <property type="term" value="F:zinc ion binding"/>
    <property type="evidence" value="ECO:0007669"/>
    <property type="project" value="UniProtKB-KW"/>
</dbReference>
<dbReference type="GO" id="GO:0003677">
    <property type="term" value="F:DNA binding"/>
    <property type="evidence" value="ECO:0007669"/>
    <property type="project" value="TreeGrafter"/>
</dbReference>
<accession>A0A4U0U1Z5</accession>
<dbReference type="OrthoDB" id="5863171at2759"/>
<protein>
    <recommendedName>
        <fullName evidence="8">PHD-type domain-containing protein</fullName>
    </recommendedName>
</protein>
<evidence type="ECO:0000256" key="5">
    <source>
        <dbReference type="ARBA" id="ARBA00023242"/>
    </source>
</evidence>
<dbReference type="CDD" id="cd15502">
    <property type="entry name" value="PHD_Phf1p_Phf2p_like"/>
    <property type="match status" value="1"/>
</dbReference>
<comment type="caution">
    <text evidence="9">The sequence shown here is derived from an EMBL/GenBank/DDBJ whole genome shotgun (WGS) entry which is preliminary data.</text>
</comment>
<keyword evidence="3 6" id="KW-0863">Zinc-finger</keyword>
<dbReference type="PANTHER" id="PTHR12628:SF10">
    <property type="entry name" value="HOMEOBOX DOMAIN-CONTAINING PROTEIN"/>
    <property type="match status" value="1"/>
</dbReference>
<name>A0A4U0U1Z5_9PEZI</name>
<feature type="region of interest" description="Disordered" evidence="7">
    <location>
        <begin position="383"/>
        <end position="410"/>
    </location>
</feature>
<dbReference type="PROSITE" id="PS01359">
    <property type="entry name" value="ZF_PHD_1"/>
    <property type="match status" value="1"/>
</dbReference>
<evidence type="ECO:0000256" key="7">
    <source>
        <dbReference type="SAM" id="MobiDB-lite"/>
    </source>
</evidence>
<feature type="compositionally biased region" description="Polar residues" evidence="7">
    <location>
        <begin position="21"/>
        <end position="31"/>
    </location>
</feature>
<dbReference type="Proteomes" id="UP000308549">
    <property type="component" value="Unassembled WGS sequence"/>
</dbReference>
<dbReference type="PANTHER" id="PTHR12628">
    <property type="entry name" value="POLYCOMB-LIKE TRANSCRIPTION FACTOR"/>
    <property type="match status" value="1"/>
</dbReference>
<feature type="region of interest" description="Disordered" evidence="7">
    <location>
        <begin position="1"/>
        <end position="202"/>
    </location>
</feature>
<evidence type="ECO:0000256" key="6">
    <source>
        <dbReference type="PROSITE-ProRule" id="PRU00146"/>
    </source>
</evidence>
<dbReference type="AlphaFoldDB" id="A0A4U0U1Z5"/>
<dbReference type="InterPro" id="IPR011011">
    <property type="entry name" value="Znf_FYVE_PHD"/>
</dbReference>
<feature type="region of interest" description="Disordered" evidence="7">
    <location>
        <begin position="318"/>
        <end position="362"/>
    </location>
</feature>
<gene>
    <name evidence="9" type="ORF">B0A50_03949</name>
</gene>
<feature type="compositionally biased region" description="Low complexity" evidence="7">
    <location>
        <begin position="350"/>
        <end position="362"/>
    </location>
</feature>
<sequence length="450" mass="48290">MESLAAGEIQEAANLAAHEPQASSPPLSTGATAPLGSVVTAKEPEPEPDTFSSRTEEIVKHVKSTTPGWEAAREQVIRDMATADKTTPSHPRNGTMSKRGGKQMSSLEGSLKAEGETSAAGSAPRGRRRGRPPGRARGAGRGGKRKREDGDEGKGLSSDSEVTTPVATMTKSGRNVQKPTSFVPPPEPSPIAAAPVKRKRTYRKNPESAVCKVCLRGTSPTTNMIVFCDGCNTPYHRFCHHPPIDQSVIDEVDKEWYCKQCRSERKLPVPESQIADFVAAQGAPQEQRLRYFASLPQGMLITLLTRATTLHPDLPLFSPDFRARNGPRDQDGDATAQVNNHPTTQKPPKASSAASAIPASGAQSASNRMNALAATASADFEDTAAEDEEDGYPDHPPTYPRPGHGLMKTLPPEQEDLQWLVEENDKFGVFTHMYQVDRPTVAGSANGGAS</sequence>
<evidence type="ECO:0000313" key="10">
    <source>
        <dbReference type="Proteomes" id="UP000308549"/>
    </source>
</evidence>
<organism evidence="9 10">
    <name type="scientific">Salinomyces thailandicus</name>
    <dbReference type="NCBI Taxonomy" id="706561"/>
    <lineage>
        <taxon>Eukaryota</taxon>
        <taxon>Fungi</taxon>
        <taxon>Dikarya</taxon>
        <taxon>Ascomycota</taxon>
        <taxon>Pezizomycotina</taxon>
        <taxon>Dothideomycetes</taxon>
        <taxon>Dothideomycetidae</taxon>
        <taxon>Mycosphaerellales</taxon>
        <taxon>Teratosphaeriaceae</taxon>
        <taxon>Salinomyces</taxon>
    </lineage>
</organism>
<dbReference type="InterPro" id="IPR001965">
    <property type="entry name" value="Znf_PHD"/>
</dbReference>
<dbReference type="GO" id="GO:0005634">
    <property type="term" value="C:nucleus"/>
    <property type="evidence" value="ECO:0007669"/>
    <property type="project" value="UniProtKB-SubCell"/>
</dbReference>
<dbReference type="PROSITE" id="PS50016">
    <property type="entry name" value="ZF_PHD_2"/>
    <property type="match status" value="1"/>
</dbReference>
<dbReference type="Gene3D" id="3.30.40.10">
    <property type="entry name" value="Zinc/RING finger domain, C3HC4 (zinc finger)"/>
    <property type="match status" value="1"/>
</dbReference>
<keyword evidence="4" id="KW-0862">Zinc</keyword>
<evidence type="ECO:0000256" key="1">
    <source>
        <dbReference type="ARBA" id="ARBA00004123"/>
    </source>
</evidence>
<evidence type="ECO:0000259" key="8">
    <source>
        <dbReference type="PROSITE" id="PS50016"/>
    </source>
</evidence>
<feature type="compositionally biased region" description="Polar residues" evidence="7">
    <location>
        <begin position="157"/>
        <end position="180"/>
    </location>
</feature>
<dbReference type="EMBL" id="NAJL01000018">
    <property type="protein sequence ID" value="TKA28482.1"/>
    <property type="molecule type" value="Genomic_DNA"/>
</dbReference>
<keyword evidence="10" id="KW-1185">Reference proteome</keyword>
<feature type="compositionally biased region" description="Polar residues" evidence="7">
    <location>
        <begin position="336"/>
        <end position="346"/>
    </location>
</feature>
<feature type="domain" description="PHD-type" evidence="8">
    <location>
        <begin position="208"/>
        <end position="264"/>
    </location>
</feature>
<reference evidence="9 10" key="1">
    <citation type="submission" date="2017-03" db="EMBL/GenBank/DDBJ databases">
        <title>Genomes of endolithic fungi from Antarctica.</title>
        <authorList>
            <person name="Coleine C."/>
            <person name="Masonjones S."/>
            <person name="Stajich J.E."/>
        </authorList>
    </citation>
    <scope>NUCLEOTIDE SEQUENCE [LARGE SCALE GENOMIC DNA]</scope>
    <source>
        <strain evidence="9 10">CCFEE 6315</strain>
    </source>
</reference>